<evidence type="ECO:0000259" key="2">
    <source>
        <dbReference type="Pfam" id="PF02754"/>
    </source>
</evidence>
<organism evidence="3 4">
    <name type="scientific">Sanguibacter gelidistatuariae</name>
    <dbReference type="NCBI Taxonomy" id="1814289"/>
    <lineage>
        <taxon>Bacteria</taxon>
        <taxon>Bacillati</taxon>
        <taxon>Actinomycetota</taxon>
        <taxon>Actinomycetes</taxon>
        <taxon>Micrococcales</taxon>
        <taxon>Sanguibacteraceae</taxon>
        <taxon>Sanguibacter</taxon>
    </lineage>
</organism>
<evidence type="ECO:0000313" key="4">
    <source>
        <dbReference type="Proteomes" id="UP000199039"/>
    </source>
</evidence>
<dbReference type="PANTHER" id="PTHR30296">
    <property type="entry name" value="UNCHARACTERIZED PROTEIN YKGE"/>
    <property type="match status" value="1"/>
</dbReference>
<evidence type="ECO:0000313" key="3">
    <source>
        <dbReference type="EMBL" id="SDD40688.1"/>
    </source>
</evidence>
<keyword evidence="4" id="KW-1185">Reference proteome</keyword>
<dbReference type="InterPro" id="IPR004017">
    <property type="entry name" value="Cys_rich_dom"/>
</dbReference>
<dbReference type="Proteomes" id="UP000199039">
    <property type="component" value="Unassembled WGS sequence"/>
</dbReference>
<protein>
    <submittedName>
        <fullName evidence="3">L-lactate dehydrogenase complex protein LldE</fullName>
    </submittedName>
</protein>
<dbReference type="GO" id="GO:0016491">
    <property type="term" value="F:oxidoreductase activity"/>
    <property type="evidence" value="ECO:0007669"/>
    <property type="project" value="UniProtKB-ARBA"/>
</dbReference>
<dbReference type="PANTHER" id="PTHR30296:SF0">
    <property type="entry name" value="LACTATE UTILIZATION PROTEIN A"/>
    <property type="match status" value="1"/>
</dbReference>
<feature type="domain" description="Cysteine-rich" evidence="2">
    <location>
        <begin position="6"/>
        <end position="88"/>
    </location>
</feature>
<sequence>MRIALAATCLADAMFPQAPQATVRLLERLGHEVVFPPSQTCCGQMHVNTGYFKDALPIIKNHVEAFSPVLDDEWDAIVVPSGSCTGSIRHQQAMVCRRLGEDKLAATAEAVAAKTYELSELLVDVLGVTDVGAHFPHRVTYHPTCHSLRMLHVGDRPLQLLRAVEGIDLVELGDAESCCGFGGTFALKNSDTSIAMLGDKMTHVRSTGAEVLTAGDYSCLMHIGGGLTRTRAGVRTMHLAEILASTRAEPAQPTTVGDPTADRSATTIEVSTR</sequence>
<dbReference type="AlphaFoldDB" id="A0A1G6UH23"/>
<dbReference type="Pfam" id="PF02754">
    <property type="entry name" value="CCG"/>
    <property type="match status" value="2"/>
</dbReference>
<proteinExistence type="predicted"/>
<dbReference type="RefSeq" id="WP_245701267.1">
    <property type="nucleotide sequence ID" value="NZ_FMYH01000007.1"/>
</dbReference>
<evidence type="ECO:0000256" key="1">
    <source>
        <dbReference type="SAM" id="MobiDB-lite"/>
    </source>
</evidence>
<dbReference type="GO" id="GO:0005829">
    <property type="term" value="C:cytosol"/>
    <property type="evidence" value="ECO:0007669"/>
    <property type="project" value="TreeGrafter"/>
</dbReference>
<feature type="region of interest" description="Disordered" evidence="1">
    <location>
        <begin position="246"/>
        <end position="273"/>
    </location>
</feature>
<dbReference type="STRING" id="1814289.SAMN05216410_3258"/>
<feature type="compositionally biased region" description="Polar residues" evidence="1">
    <location>
        <begin position="252"/>
        <end position="273"/>
    </location>
</feature>
<dbReference type="EMBL" id="FMYH01000007">
    <property type="protein sequence ID" value="SDD40688.1"/>
    <property type="molecule type" value="Genomic_DNA"/>
</dbReference>
<name>A0A1G6UH23_9MICO</name>
<feature type="domain" description="Cysteine-rich" evidence="2">
    <location>
        <begin position="139"/>
        <end position="223"/>
    </location>
</feature>
<gene>
    <name evidence="3" type="ORF">SAMN05216410_3258</name>
</gene>
<accession>A0A1G6UH23</accession>
<reference evidence="3 4" key="1">
    <citation type="submission" date="2016-09" db="EMBL/GenBank/DDBJ databases">
        <authorList>
            <person name="Capua I."/>
            <person name="De Benedictis P."/>
            <person name="Joannis T."/>
            <person name="Lombin L.H."/>
            <person name="Cattoli G."/>
        </authorList>
    </citation>
    <scope>NUCLEOTIDE SEQUENCE [LARGE SCALE GENOMIC DNA]</scope>
    <source>
        <strain evidence="3 4">ISLP-3</strain>
    </source>
</reference>